<dbReference type="GO" id="GO:0003700">
    <property type="term" value="F:DNA-binding transcription factor activity"/>
    <property type="evidence" value="ECO:0007669"/>
    <property type="project" value="TreeGrafter"/>
</dbReference>
<evidence type="ECO:0000313" key="2">
    <source>
        <dbReference type="Proteomes" id="UP000188246"/>
    </source>
</evidence>
<protein>
    <submittedName>
        <fullName evidence="1">Uncharacterized protein</fullName>
    </submittedName>
</protein>
<dbReference type="Pfam" id="PF00532">
    <property type="entry name" value="Peripla_BP_1"/>
    <property type="match status" value="1"/>
</dbReference>
<dbReference type="InterPro" id="IPR028082">
    <property type="entry name" value="Peripla_BP_I"/>
</dbReference>
<dbReference type="EMBL" id="CP019609">
    <property type="protein sequence ID" value="AQP53994.1"/>
    <property type="molecule type" value="Genomic_DNA"/>
</dbReference>
<dbReference type="AlphaFoldDB" id="A0A1Q2D6M2"/>
<dbReference type="Pfam" id="PF00356">
    <property type="entry name" value="LacI"/>
    <property type="match status" value="1"/>
</dbReference>
<dbReference type="SUPFAM" id="SSF47413">
    <property type="entry name" value="lambda repressor-like DNA-binding domains"/>
    <property type="match status" value="1"/>
</dbReference>
<dbReference type="STRING" id="633807.BW732_07060"/>
<name>A0A1Q2D6M2_9ENTE</name>
<dbReference type="PANTHER" id="PTHR30146">
    <property type="entry name" value="LACI-RELATED TRANSCRIPTIONAL REPRESSOR"/>
    <property type="match status" value="1"/>
</dbReference>
<accession>A0A1Q2D6M2</accession>
<dbReference type="Gene3D" id="3.40.50.2300">
    <property type="match status" value="2"/>
</dbReference>
<dbReference type="PROSITE" id="PS50932">
    <property type="entry name" value="HTH_LACI_2"/>
    <property type="match status" value="1"/>
</dbReference>
<dbReference type="CDD" id="cd06286">
    <property type="entry name" value="PBP1_CcpB-like"/>
    <property type="match status" value="1"/>
</dbReference>
<dbReference type="SMART" id="SM00354">
    <property type="entry name" value="HTH_LACI"/>
    <property type="match status" value="1"/>
</dbReference>
<dbReference type="CDD" id="cd01392">
    <property type="entry name" value="HTH_LacI"/>
    <property type="match status" value="1"/>
</dbReference>
<dbReference type="Gene3D" id="1.10.260.40">
    <property type="entry name" value="lambda repressor-like DNA-binding domains"/>
    <property type="match status" value="1"/>
</dbReference>
<evidence type="ECO:0000313" key="1">
    <source>
        <dbReference type="EMBL" id="AQP53994.1"/>
    </source>
</evidence>
<proteinExistence type="predicted"/>
<dbReference type="InterPro" id="IPR000843">
    <property type="entry name" value="HTH_LacI"/>
</dbReference>
<dbReference type="GO" id="GO:0000976">
    <property type="term" value="F:transcription cis-regulatory region binding"/>
    <property type="evidence" value="ECO:0007669"/>
    <property type="project" value="TreeGrafter"/>
</dbReference>
<dbReference type="OrthoDB" id="9798934at2"/>
<dbReference type="InterPro" id="IPR010982">
    <property type="entry name" value="Lambda_DNA-bd_dom_sf"/>
</dbReference>
<dbReference type="InterPro" id="IPR001761">
    <property type="entry name" value="Peripla_BP/Lac1_sug-bd_dom"/>
</dbReference>
<keyword evidence="2" id="KW-1185">Reference proteome</keyword>
<dbReference type="Proteomes" id="UP000188246">
    <property type="component" value="Chromosome"/>
</dbReference>
<organism evidence="1 2">
    <name type="scientific">Vagococcus penaei</name>
    <dbReference type="NCBI Taxonomy" id="633807"/>
    <lineage>
        <taxon>Bacteria</taxon>
        <taxon>Bacillati</taxon>
        <taxon>Bacillota</taxon>
        <taxon>Bacilli</taxon>
        <taxon>Lactobacillales</taxon>
        <taxon>Enterococcaceae</taxon>
        <taxon>Vagococcus</taxon>
    </lineage>
</organism>
<dbReference type="KEGG" id="vpi:BW732_07060"/>
<reference evidence="1 2" key="1">
    <citation type="journal article" date="2010" name="Int. J. Syst. Evol. Microbiol.">
        <title>Vagococcus penaei sp. nov., isolated from spoilage microbiota of cooked shrimp (Penaeus vannamei).</title>
        <authorList>
            <person name="Jaffres E."/>
            <person name="Prevost H."/>
            <person name="Rossero A."/>
            <person name="Joffraud J.J."/>
            <person name="Dousset X."/>
        </authorList>
    </citation>
    <scope>NUCLEOTIDE SEQUENCE [LARGE SCALE GENOMIC DNA]</scope>
    <source>
        <strain evidence="1 2">CD276</strain>
    </source>
</reference>
<sequence>MTTIRDIARESGYSVSTVSRVLNNKHHVSAEARLAIQQVIEQLDYVPNNIARDLSKGRTESIGVVLPHTNHPYFTQILDGILAAAFVTDYRIVLLPSDYDILREQSYLEQLRCKVFDGLIFTSRRIELEIIKNYQKYGPIVCCEKLEDANVLSVYSVREPAYLEAFQWLKKRGKNQGAILLSRGEEISATAKATMKAYRAFYQSEPDEKLVITGVTTYQDGYEAGEKLVRDYESFDYIFANSDDDAAGIRQYYLDHDLSLPLIVGQENQLSGKLLKLPTIDHQLSKVGQHAFFLATKQSTTTHIAVMSHFIPR</sequence>
<dbReference type="SUPFAM" id="SSF53822">
    <property type="entry name" value="Periplasmic binding protein-like I"/>
    <property type="match status" value="1"/>
</dbReference>
<dbReference type="PANTHER" id="PTHR30146:SF105">
    <property type="entry name" value="CATABOLITE CONTROL PROTEIN B"/>
    <property type="match status" value="1"/>
</dbReference>
<dbReference type="RefSeq" id="WP_077276074.1">
    <property type="nucleotide sequence ID" value="NZ_CP019609.1"/>
</dbReference>
<gene>
    <name evidence="1" type="ORF">BW732_07060</name>
</gene>